<dbReference type="PANTHER" id="PTHR12135:SF0">
    <property type="entry name" value="DNA REPAIR PROTEIN COMPLEMENTING XP-C CELLS"/>
    <property type="match status" value="1"/>
</dbReference>
<dbReference type="Proteomes" id="UP000823046">
    <property type="component" value="Unassembled WGS sequence"/>
</dbReference>
<reference evidence="10 11" key="1">
    <citation type="journal article" date="2020" name="bioRxiv">
        <title>Metabolic contributions of an alphaproteobacterial endosymbiont in the apicomplexan Cardiosporidium cionae.</title>
        <authorList>
            <person name="Hunter E.S."/>
            <person name="Paight C.J."/>
            <person name="Lane C.E."/>
        </authorList>
    </citation>
    <scope>NUCLEOTIDE SEQUENCE [LARGE SCALE GENOMIC DNA]</scope>
    <source>
        <strain evidence="10">ESH_2018</strain>
    </source>
</reference>
<dbReference type="InterPro" id="IPR018327">
    <property type="entry name" value="BHD_2"/>
</dbReference>
<feature type="domain" description="Rad4 beta-hairpin" evidence="9">
    <location>
        <begin position="920"/>
        <end position="995"/>
    </location>
</feature>
<keyword evidence="3" id="KW-0227">DNA damage</keyword>
<dbReference type="EMBL" id="JADAQX010000109">
    <property type="protein sequence ID" value="KAF8821924.1"/>
    <property type="molecule type" value="Genomic_DNA"/>
</dbReference>
<feature type="compositionally biased region" description="Basic and acidic residues" evidence="6">
    <location>
        <begin position="173"/>
        <end position="182"/>
    </location>
</feature>
<dbReference type="InterPro" id="IPR018326">
    <property type="entry name" value="Rad4_beta-hairpin_dom1"/>
</dbReference>
<name>A0ABQ7JDH9_9APIC</name>
<dbReference type="Pfam" id="PF10404">
    <property type="entry name" value="BHD_2"/>
    <property type="match status" value="1"/>
</dbReference>
<proteinExistence type="inferred from homology"/>
<evidence type="ECO:0000259" key="9">
    <source>
        <dbReference type="SMART" id="SM01032"/>
    </source>
</evidence>
<dbReference type="InterPro" id="IPR036985">
    <property type="entry name" value="Transglutaminase-like_sf"/>
</dbReference>
<feature type="domain" description="Rad4 beta-hairpin" evidence="7">
    <location>
        <begin position="802"/>
        <end position="853"/>
    </location>
</feature>
<organism evidence="10 11">
    <name type="scientific">Cardiosporidium cionae</name>
    <dbReference type="NCBI Taxonomy" id="476202"/>
    <lineage>
        <taxon>Eukaryota</taxon>
        <taxon>Sar</taxon>
        <taxon>Alveolata</taxon>
        <taxon>Apicomplexa</taxon>
        <taxon>Aconoidasida</taxon>
        <taxon>Nephromycida</taxon>
        <taxon>Cardiosporidium</taxon>
    </lineage>
</organism>
<feature type="compositionally biased region" description="Low complexity" evidence="6">
    <location>
        <begin position="17"/>
        <end position="32"/>
    </location>
</feature>
<dbReference type="SMART" id="SM01031">
    <property type="entry name" value="BHD_2"/>
    <property type="match status" value="1"/>
</dbReference>
<feature type="region of interest" description="Disordered" evidence="6">
    <location>
        <begin position="387"/>
        <end position="407"/>
    </location>
</feature>
<dbReference type="Gene3D" id="3.30.70.2460">
    <property type="entry name" value="Rad4, beta-hairpin domain BHD3"/>
    <property type="match status" value="1"/>
</dbReference>
<dbReference type="SMART" id="SM01030">
    <property type="entry name" value="BHD_1"/>
    <property type="match status" value="1"/>
</dbReference>
<keyword evidence="11" id="KW-1185">Reference proteome</keyword>
<feature type="region of interest" description="Disordered" evidence="6">
    <location>
        <begin position="1"/>
        <end position="108"/>
    </location>
</feature>
<feature type="compositionally biased region" description="Polar residues" evidence="6">
    <location>
        <begin position="183"/>
        <end position="194"/>
    </location>
</feature>
<dbReference type="InterPro" id="IPR004583">
    <property type="entry name" value="DNA_repair_Rad4"/>
</dbReference>
<feature type="compositionally biased region" description="Basic and acidic residues" evidence="6">
    <location>
        <begin position="1"/>
        <end position="11"/>
    </location>
</feature>
<comment type="similarity">
    <text evidence="2">Belongs to the XPC family.</text>
</comment>
<feature type="region of interest" description="Disordered" evidence="6">
    <location>
        <begin position="169"/>
        <end position="194"/>
    </location>
</feature>
<dbReference type="InterPro" id="IPR018328">
    <property type="entry name" value="Rad4_beta-hairpin_dom3"/>
</dbReference>
<keyword evidence="5" id="KW-0539">Nucleus</keyword>
<accession>A0ABQ7JDH9</accession>
<dbReference type="Pfam" id="PF10405">
    <property type="entry name" value="BHD_3"/>
    <property type="match status" value="1"/>
</dbReference>
<dbReference type="PANTHER" id="PTHR12135">
    <property type="entry name" value="DNA REPAIR PROTEIN XP-C / RAD4"/>
    <property type="match status" value="1"/>
</dbReference>
<dbReference type="SMART" id="SM01032">
    <property type="entry name" value="BHD_3"/>
    <property type="match status" value="1"/>
</dbReference>
<evidence type="ECO:0000256" key="2">
    <source>
        <dbReference type="ARBA" id="ARBA00009525"/>
    </source>
</evidence>
<evidence type="ECO:0000313" key="11">
    <source>
        <dbReference type="Proteomes" id="UP000823046"/>
    </source>
</evidence>
<dbReference type="SUPFAM" id="SSF54001">
    <property type="entry name" value="Cysteine proteinases"/>
    <property type="match status" value="2"/>
</dbReference>
<evidence type="ECO:0000313" key="10">
    <source>
        <dbReference type="EMBL" id="KAF8821924.1"/>
    </source>
</evidence>
<comment type="subcellular location">
    <subcellularLocation>
        <location evidence="1">Nucleus</location>
    </subcellularLocation>
</comment>
<dbReference type="InterPro" id="IPR038765">
    <property type="entry name" value="Papain-like_cys_pep_sf"/>
</dbReference>
<dbReference type="Gene3D" id="2.20.20.110">
    <property type="entry name" value="Rad4, beta-hairpin domain BHD1"/>
    <property type="match status" value="1"/>
</dbReference>
<evidence type="ECO:0000256" key="3">
    <source>
        <dbReference type="ARBA" id="ARBA00022763"/>
    </source>
</evidence>
<comment type="caution">
    <text evidence="10">The sequence shown here is derived from an EMBL/GenBank/DDBJ whole genome shotgun (WGS) entry which is preliminary data.</text>
</comment>
<evidence type="ECO:0000259" key="7">
    <source>
        <dbReference type="SMART" id="SM01030"/>
    </source>
</evidence>
<evidence type="ECO:0000256" key="5">
    <source>
        <dbReference type="ARBA" id="ARBA00023242"/>
    </source>
</evidence>
<dbReference type="InterPro" id="IPR042488">
    <property type="entry name" value="Rad4_BHD3_sf"/>
</dbReference>
<sequence>MQYRPAPEEKTSPPFSPEVTSFSSPTSPPSHSSLDDALFGESPDVSHFPPQGNRSVPRTAHFTEDQPKTKRRRSLSQDDNQGSSTMPPTVLPLHLQVSATDSLKSRERKHALGDVRTLDVPSSLSFQVEPASSSGVWFTLPETVQKAKSSEIDRMHSHSAEDSAFRTFMKEQTSSDRSKERIQSTQKIAERSSANEALPAGHLSRVENALQQKEKARKVKRSDGTRIGNKLEIKEERYFRLQIQKFELLIWSAYLRFLNRFCDRPLIQGVHLLHQDYAAILSMYIHASPNSIWADPFEAFKFMCFYFKVAQPTSNKWIFQSTPEAYIKGAFLFKLIRLFSFFSQLLVALCRSLRLHARLVLLPPLCLSDPSFLHRWKATTASKFPYPMSPSPIPQTSPSSSSEGTESSLLSLRDPSVLSQYTFMWVEVFSTQIHGWIAVDLIQCVYGCQEAMAGTLPSRTPSTSSNLLSFRCLPSSHFDTYTTPRCDAQEPPYLFIHASLFSELSDTERIKAILPSMPPPRNRLNTVPSSSFSMPPNDYNDSTSLSHSQWKHKDVSPASILIGDATSNNALFAISPASPAPQKIKSWPQSIQVGNRVILISLLWPHPITLYLPSLTLTEEEKEGKILVSSSIDLEATDGVTLVSTIKKPPSLSQTLKFIHEEEEERSILAYELANAFEGDSRKRMLLSSWAISHRKDISSKGTSSQRRLLPTLDVSSLLLPQSGRFSVRYVLACNACGLLRDVTQRYCYRWSKVLTERNSSLHEWWTNLRITNFSLDGSVLPPVGLKAVDNVDDALLQEIAMKEPFPTSKSTFKKHSKYVLPSMMRKDELLSPQATLLGYFEGEKVYHRSHVWQLRTNEGWKREMRSVRTNEHPLKYREASKYSRAARLKSPFAPLSMVGLYAEWQTDEIPPPKVENGILPINERGNIDITGKRPVPMGALHIKNSPGVGKVARELDIPFASAVVKYEWKNQQFYPVFDGIIIRKEDEDTLMDVYKS</sequence>
<protein>
    <submittedName>
        <fullName evidence="10">Dna repair protein Rad4 domain-containing protein</fullName>
    </submittedName>
</protein>
<evidence type="ECO:0000256" key="4">
    <source>
        <dbReference type="ARBA" id="ARBA00023204"/>
    </source>
</evidence>
<dbReference type="Gene3D" id="3.90.260.10">
    <property type="entry name" value="Transglutaminase-like"/>
    <property type="match status" value="2"/>
</dbReference>
<gene>
    <name evidence="10" type="ORF">IE077_001368</name>
</gene>
<feature type="compositionally biased region" description="Low complexity" evidence="6">
    <location>
        <begin position="396"/>
        <end position="407"/>
    </location>
</feature>
<feature type="compositionally biased region" description="Polar residues" evidence="6">
    <location>
        <begin position="77"/>
        <end position="87"/>
    </location>
</feature>
<evidence type="ECO:0000256" key="1">
    <source>
        <dbReference type="ARBA" id="ARBA00004123"/>
    </source>
</evidence>
<evidence type="ECO:0000259" key="8">
    <source>
        <dbReference type="SMART" id="SM01031"/>
    </source>
</evidence>
<dbReference type="Pfam" id="PF10403">
    <property type="entry name" value="BHD_1"/>
    <property type="match status" value="1"/>
</dbReference>
<evidence type="ECO:0000256" key="6">
    <source>
        <dbReference type="SAM" id="MobiDB-lite"/>
    </source>
</evidence>
<feature type="domain" description="Rad4 beta-hairpin" evidence="8">
    <location>
        <begin position="855"/>
        <end position="912"/>
    </location>
</feature>
<keyword evidence="4" id="KW-0234">DNA repair</keyword>